<dbReference type="Pfam" id="PF01977">
    <property type="entry name" value="UbiD"/>
    <property type="match status" value="1"/>
</dbReference>
<dbReference type="EMBL" id="CP006644">
    <property type="protein sequence ID" value="AHE54693.1"/>
    <property type="molecule type" value="Genomic_DNA"/>
</dbReference>
<dbReference type="SUPFAM" id="SSF143968">
    <property type="entry name" value="UbiD C-terminal domain-like"/>
    <property type="match status" value="1"/>
</dbReference>
<evidence type="ECO:0008006" key="7">
    <source>
        <dbReference type="Google" id="ProtNLM"/>
    </source>
</evidence>
<accession>W0AEG6</accession>
<feature type="domain" description="3-octaprenyl-4-hydroxybenzoate carboxy-lyase-like Rift-related" evidence="2">
    <location>
        <begin position="98"/>
        <end position="293"/>
    </location>
</feature>
<feature type="domain" description="3-octaprenyl-4-hydroxybenzoate carboxy-lyase-like N-terminal" evidence="3">
    <location>
        <begin position="12"/>
        <end position="88"/>
    </location>
</feature>
<dbReference type="Proteomes" id="UP000018851">
    <property type="component" value="Chromosome"/>
</dbReference>
<name>W0AEG6_9SPHN</name>
<proteinExistence type="inferred from homology"/>
<gene>
    <name evidence="5" type="ORF">NX02_15045</name>
</gene>
<dbReference type="NCBIfam" id="TIGR00148">
    <property type="entry name" value="UbiD family decarboxylase"/>
    <property type="match status" value="1"/>
</dbReference>
<evidence type="ECO:0000256" key="1">
    <source>
        <dbReference type="ARBA" id="ARBA00010021"/>
    </source>
</evidence>
<organism evidence="5 6">
    <name type="scientific">Sphingomonas sanxanigenens DSM 19645 = NX02</name>
    <dbReference type="NCBI Taxonomy" id="1123269"/>
    <lineage>
        <taxon>Bacteria</taxon>
        <taxon>Pseudomonadati</taxon>
        <taxon>Pseudomonadota</taxon>
        <taxon>Alphaproteobacteria</taxon>
        <taxon>Sphingomonadales</taxon>
        <taxon>Sphingomonadaceae</taxon>
        <taxon>Sphingomonas</taxon>
    </lineage>
</organism>
<dbReference type="Pfam" id="PF20696">
    <property type="entry name" value="UbiD_C"/>
    <property type="match status" value="1"/>
</dbReference>
<dbReference type="Gene3D" id="3.40.1670.10">
    <property type="entry name" value="UbiD C-terminal domain-like"/>
    <property type="match status" value="1"/>
</dbReference>
<dbReference type="AlphaFoldDB" id="W0AEG6"/>
<comment type="similarity">
    <text evidence="1">Belongs to the UbiD family.</text>
</comment>
<dbReference type="PATRIC" id="fig|1123269.5.peg.2936"/>
<dbReference type="InterPro" id="IPR002830">
    <property type="entry name" value="UbiD"/>
</dbReference>
<sequence length="460" mass="49167">MTNEHQSIRPFLAWLETQGALQRIAESVDPMHEISAFLSLADRGPALLFERVAGSPLRVAGNLLAGRERVAAALGVPEAGIVAAIRRAIAEPVPPVAADHAAVQQVVEREAPLGKLPVPTFFEHEQRPYITAGVILARDPHSGNGNASFARLGILDDRTALVGIAPNHHLALFARRAADRGETLPIAVVLGAHPAIQMAACLYLGVGDDELHCAGRLLGSPVELIDALTVDLKVPAGAEIVLEGRLDARDPVDEGLISEYHGMYEDYGPGIRATFSAMTRREDAIMQVIEPGYHREHIYLGALPIAAGLLHAIRAAVPNTQDVAVTEAGAGRTDIVVQIADPRPGQARRAMHAAFAAVSMVKRVTVVDADIDPWDAVMVDWARCNRMKLERDLLLLPLSGTDRSEPMEAGGLVTKVGFDATAKTGDRVEGVERALPPAAVSAAAREKLAAMFAQRPRWLA</sequence>
<dbReference type="PANTHER" id="PTHR30108">
    <property type="entry name" value="3-OCTAPRENYL-4-HYDROXYBENZOATE CARBOXY-LYASE-RELATED"/>
    <property type="match status" value="1"/>
</dbReference>
<evidence type="ECO:0000259" key="2">
    <source>
        <dbReference type="Pfam" id="PF01977"/>
    </source>
</evidence>
<evidence type="ECO:0000313" key="6">
    <source>
        <dbReference type="Proteomes" id="UP000018851"/>
    </source>
</evidence>
<dbReference type="STRING" id="1123269.NX02_15045"/>
<dbReference type="InterPro" id="IPR048304">
    <property type="entry name" value="UbiD_Rift_dom"/>
</dbReference>
<keyword evidence="6" id="KW-1185">Reference proteome</keyword>
<dbReference type="InterPro" id="IPR049381">
    <property type="entry name" value="UbiD-like_C"/>
</dbReference>
<evidence type="ECO:0000259" key="3">
    <source>
        <dbReference type="Pfam" id="PF20695"/>
    </source>
</evidence>
<dbReference type="Pfam" id="PF20695">
    <property type="entry name" value="UbiD_N"/>
    <property type="match status" value="1"/>
</dbReference>
<dbReference type="RefSeq" id="WP_025292896.1">
    <property type="nucleotide sequence ID" value="NZ_CP006644.1"/>
</dbReference>
<dbReference type="PANTHER" id="PTHR30108:SF21">
    <property type="entry name" value="4-HYDROXYBENZOATE DECARBOXYLASE"/>
    <property type="match status" value="1"/>
</dbReference>
<reference evidence="5 6" key="1">
    <citation type="submission" date="2013-07" db="EMBL/GenBank/DDBJ databases">
        <title>Completed genome of Sphingomonas sanxanigenens NX02.</title>
        <authorList>
            <person name="Ma T."/>
            <person name="Huang H."/>
            <person name="Wu M."/>
            <person name="Li X."/>
            <person name="Li G."/>
        </authorList>
    </citation>
    <scope>NUCLEOTIDE SEQUENCE [LARGE SCALE GENOMIC DNA]</scope>
    <source>
        <strain evidence="5 6">NX02</strain>
    </source>
</reference>
<evidence type="ECO:0000313" key="5">
    <source>
        <dbReference type="EMBL" id="AHE54693.1"/>
    </source>
</evidence>
<dbReference type="GO" id="GO:0005737">
    <property type="term" value="C:cytoplasm"/>
    <property type="evidence" value="ECO:0007669"/>
    <property type="project" value="TreeGrafter"/>
</dbReference>
<dbReference type="SUPFAM" id="SSF50475">
    <property type="entry name" value="FMN-binding split barrel"/>
    <property type="match status" value="1"/>
</dbReference>
<dbReference type="InterPro" id="IPR049383">
    <property type="entry name" value="UbiD-like_N"/>
</dbReference>
<evidence type="ECO:0000259" key="4">
    <source>
        <dbReference type="Pfam" id="PF20696"/>
    </source>
</evidence>
<dbReference type="KEGG" id="ssan:NX02_15045"/>
<protein>
    <recommendedName>
        <fullName evidence="7">UbiD family decarboxylase</fullName>
    </recommendedName>
</protein>
<dbReference type="GO" id="GO:0016831">
    <property type="term" value="F:carboxy-lyase activity"/>
    <property type="evidence" value="ECO:0007669"/>
    <property type="project" value="InterPro"/>
</dbReference>
<dbReference type="eggNOG" id="COG0043">
    <property type="taxonomic scope" value="Bacteria"/>
</dbReference>
<dbReference type="HOGENOM" id="CLU_023348_5_1_5"/>
<feature type="domain" description="3-octaprenyl-4-hydroxybenzoate carboxy-lyase-like C-terminal" evidence="4">
    <location>
        <begin position="299"/>
        <end position="420"/>
    </location>
</feature>
<dbReference type="OrthoDB" id="9809841at2"/>